<protein>
    <submittedName>
        <fullName evidence="2">Glycosyl transferase, group 2 family protein</fullName>
    </submittedName>
</protein>
<proteinExistence type="predicted"/>
<dbReference type="Pfam" id="PF00535">
    <property type="entry name" value="Glycos_transf_2"/>
    <property type="match status" value="1"/>
</dbReference>
<dbReference type="CDD" id="cd02511">
    <property type="entry name" value="Beta4Glucosyltransferase"/>
    <property type="match status" value="1"/>
</dbReference>
<reference evidence="2 3" key="1">
    <citation type="submission" date="2018-09" db="EMBL/GenBank/DDBJ databases">
        <title>Complete genome sequence of Euzebya sp. DY32-46 isolated from seawater of Pacific Ocean.</title>
        <authorList>
            <person name="Xu L."/>
            <person name="Wu Y.-H."/>
            <person name="Xu X.-W."/>
        </authorList>
    </citation>
    <scope>NUCLEOTIDE SEQUENCE [LARGE SCALE GENOMIC DNA]</scope>
    <source>
        <strain evidence="2 3">DY32-46</strain>
    </source>
</reference>
<evidence type="ECO:0000313" key="2">
    <source>
        <dbReference type="EMBL" id="AXV05901.1"/>
    </source>
</evidence>
<feature type="domain" description="Glycosyltransferase 2-like" evidence="1">
    <location>
        <begin position="19"/>
        <end position="146"/>
    </location>
</feature>
<dbReference type="GO" id="GO:0016740">
    <property type="term" value="F:transferase activity"/>
    <property type="evidence" value="ECO:0007669"/>
    <property type="project" value="UniProtKB-KW"/>
</dbReference>
<dbReference type="InterPro" id="IPR029044">
    <property type="entry name" value="Nucleotide-diphossugar_trans"/>
</dbReference>
<dbReference type="RefSeq" id="WP_114590632.1">
    <property type="nucleotide sequence ID" value="NZ_CP031165.1"/>
</dbReference>
<dbReference type="SUPFAM" id="SSF48452">
    <property type="entry name" value="TPR-like"/>
    <property type="match status" value="1"/>
</dbReference>
<dbReference type="InterPro" id="IPR011990">
    <property type="entry name" value="TPR-like_helical_dom_sf"/>
</dbReference>
<keyword evidence="2" id="KW-0808">Transferase</keyword>
<dbReference type="AlphaFoldDB" id="A0A346XUK4"/>
<dbReference type="Proteomes" id="UP000264006">
    <property type="component" value="Chromosome"/>
</dbReference>
<dbReference type="PANTHER" id="PTHR43630:SF2">
    <property type="entry name" value="GLYCOSYLTRANSFERASE"/>
    <property type="match status" value="1"/>
</dbReference>
<evidence type="ECO:0000259" key="1">
    <source>
        <dbReference type="Pfam" id="PF00535"/>
    </source>
</evidence>
<dbReference type="EMBL" id="CP031165">
    <property type="protein sequence ID" value="AXV05901.1"/>
    <property type="molecule type" value="Genomic_DNA"/>
</dbReference>
<dbReference type="SUPFAM" id="SSF53448">
    <property type="entry name" value="Nucleotide-diphospho-sugar transferases"/>
    <property type="match status" value="1"/>
</dbReference>
<sequence>MAKSSRRRVPRQPAKPLLSACMIVKDEEAVIERCLAALEPLVDEIVVHDTGSTDRTVEICESMGARVIRGEWRDDFSWARNVSIEAARGEWVLVVDADEVLVPTNFTGLRRLLREGDLDGYRAQVNNAQDVTGRTSVVHTSVRLFRQTMFRYSGRIHEQVVSIASHQVRVDAGEVLELDHWGYLPEVMAAKDKANRNIHLAEVSHQEEGTEKSILETARALSLGNEHERTLERLELIRDAEDEGVRHSALQLGVQIHSRMGHLDEALAWLEDLLSIGRSSALTTYLHGYVLMMDQRWEEAIAVLDTEHDVAASMAHGVSHSTDGARALIARCLVALGREEEGLDVYLDVATEGPLDMWPELLRVLYLRGEMDRAVPAFLGRDMEASGHRLRAALAMLVSCPVEVGDAFAEALYTANPGDRHALAFISMVGHRLPLDRAVTWSARARDVGLDQGCPLLRQADELTIPATQRVSASAAAMQAFGDGQAVGSLGRAARDLSDDEVLEALYTVGEVAPSALETFVLGVVTSQARALVMARALAQLHAEEQAVAVLRMGLEDLDADDSTAELRGMLGELESAGV</sequence>
<name>A0A346XUK4_9ACTN</name>
<dbReference type="Pfam" id="PF12895">
    <property type="entry name" value="ANAPC3"/>
    <property type="match status" value="1"/>
</dbReference>
<evidence type="ECO:0000313" key="3">
    <source>
        <dbReference type="Proteomes" id="UP000264006"/>
    </source>
</evidence>
<gene>
    <name evidence="2" type="ORF">DVS28_a1201</name>
</gene>
<dbReference type="KEGG" id="euz:DVS28_a1201"/>
<dbReference type="Gene3D" id="1.25.40.10">
    <property type="entry name" value="Tetratricopeptide repeat domain"/>
    <property type="match status" value="1"/>
</dbReference>
<keyword evidence="3" id="KW-1185">Reference proteome</keyword>
<dbReference type="InterPro" id="IPR001173">
    <property type="entry name" value="Glyco_trans_2-like"/>
</dbReference>
<dbReference type="Gene3D" id="3.90.550.10">
    <property type="entry name" value="Spore Coat Polysaccharide Biosynthesis Protein SpsA, Chain A"/>
    <property type="match status" value="1"/>
</dbReference>
<organism evidence="2 3">
    <name type="scientific">Euzebya pacifica</name>
    <dbReference type="NCBI Taxonomy" id="1608957"/>
    <lineage>
        <taxon>Bacteria</taxon>
        <taxon>Bacillati</taxon>
        <taxon>Actinomycetota</taxon>
        <taxon>Nitriliruptoria</taxon>
        <taxon>Euzebyales</taxon>
    </lineage>
</organism>
<dbReference type="OrthoDB" id="9815923at2"/>
<dbReference type="PANTHER" id="PTHR43630">
    <property type="entry name" value="POLY-BETA-1,6-N-ACETYL-D-GLUCOSAMINE SYNTHASE"/>
    <property type="match status" value="1"/>
</dbReference>
<accession>A0A346XUK4</accession>